<proteinExistence type="predicted"/>
<keyword evidence="3" id="KW-1185">Reference proteome</keyword>
<evidence type="ECO:0000313" key="2">
    <source>
        <dbReference type="EMBL" id="BCJ65749.1"/>
    </source>
</evidence>
<dbReference type="Proteomes" id="UP000680866">
    <property type="component" value="Chromosome"/>
</dbReference>
<organism evidence="2 3">
    <name type="scientific">Polymorphospora rubra</name>
    <dbReference type="NCBI Taxonomy" id="338584"/>
    <lineage>
        <taxon>Bacteria</taxon>
        <taxon>Bacillati</taxon>
        <taxon>Actinomycetota</taxon>
        <taxon>Actinomycetes</taxon>
        <taxon>Micromonosporales</taxon>
        <taxon>Micromonosporaceae</taxon>
        <taxon>Polymorphospora</taxon>
    </lineage>
</organism>
<accession>A0A810N0K3</accession>
<name>A0A810N0K3_9ACTN</name>
<protein>
    <submittedName>
        <fullName evidence="2">Uncharacterized protein</fullName>
    </submittedName>
</protein>
<reference evidence="2" key="1">
    <citation type="submission" date="2020-08" db="EMBL/GenBank/DDBJ databases">
        <title>Whole genome shotgun sequence of Polymorphospora rubra NBRC 101157.</title>
        <authorList>
            <person name="Komaki H."/>
            <person name="Tamura T."/>
        </authorList>
    </citation>
    <scope>NUCLEOTIDE SEQUENCE</scope>
    <source>
        <strain evidence="2">NBRC 101157</strain>
    </source>
</reference>
<dbReference type="AlphaFoldDB" id="A0A810N0K3"/>
<evidence type="ECO:0000313" key="3">
    <source>
        <dbReference type="Proteomes" id="UP000680866"/>
    </source>
</evidence>
<dbReference type="EMBL" id="AP023359">
    <property type="protein sequence ID" value="BCJ65749.1"/>
    <property type="molecule type" value="Genomic_DNA"/>
</dbReference>
<evidence type="ECO:0000256" key="1">
    <source>
        <dbReference type="SAM" id="MobiDB-lite"/>
    </source>
</evidence>
<gene>
    <name evidence="2" type="ORF">Prubr_27700</name>
</gene>
<feature type="region of interest" description="Disordered" evidence="1">
    <location>
        <begin position="1"/>
        <end position="59"/>
    </location>
</feature>
<dbReference type="KEGG" id="pry:Prubr_27700"/>
<sequence>MPPKNRPRTAAKAVDKAEENVQKAQTKLQDAESRFEKSLVSAGRCQPDDPRAGSVRDVP</sequence>